<dbReference type="SMART" id="SM00248">
    <property type="entry name" value="ANK"/>
    <property type="match status" value="3"/>
</dbReference>
<dbReference type="InterPro" id="IPR036770">
    <property type="entry name" value="Ankyrin_rpt-contain_sf"/>
</dbReference>
<keyword evidence="1" id="KW-0677">Repeat</keyword>
<dbReference type="EMBL" id="CP043617">
    <property type="protein sequence ID" value="QFR49262.1"/>
    <property type="molecule type" value="Genomic_DNA"/>
</dbReference>
<organism evidence="4 5">
    <name type="scientific">Sulfurimonas lithotrophica</name>
    <dbReference type="NCBI Taxonomy" id="2590022"/>
    <lineage>
        <taxon>Bacteria</taxon>
        <taxon>Pseudomonadati</taxon>
        <taxon>Campylobacterota</taxon>
        <taxon>Epsilonproteobacteria</taxon>
        <taxon>Campylobacterales</taxon>
        <taxon>Sulfurimonadaceae</taxon>
        <taxon>Sulfurimonas</taxon>
    </lineage>
</organism>
<dbReference type="PROSITE" id="PS50088">
    <property type="entry name" value="ANK_REPEAT"/>
    <property type="match status" value="3"/>
</dbReference>
<evidence type="ECO:0000313" key="5">
    <source>
        <dbReference type="Proteomes" id="UP000326944"/>
    </source>
</evidence>
<evidence type="ECO:0000313" key="4">
    <source>
        <dbReference type="EMBL" id="QFR49262.1"/>
    </source>
</evidence>
<dbReference type="InterPro" id="IPR002110">
    <property type="entry name" value="Ankyrin_rpt"/>
</dbReference>
<dbReference type="PANTHER" id="PTHR24198:SF165">
    <property type="entry name" value="ANKYRIN REPEAT-CONTAINING PROTEIN-RELATED"/>
    <property type="match status" value="1"/>
</dbReference>
<dbReference type="Pfam" id="PF00023">
    <property type="entry name" value="Ank"/>
    <property type="match status" value="1"/>
</dbReference>
<evidence type="ECO:0000256" key="3">
    <source>
        <dbReference type="PROSITE-ProRule" id="PRU00023"/>
    </source>
</evidence>
<name>A0A5P8P0M4_9BACT</name>
<dbReference type="KEGG" id="sulg:FJR48_05770"/>
<dbReference type="Proteomes" id="UP000326944">
    <property type="component" value="Chromosome"/>
</dbReference>
<dbReference type="Gene3D" id="1.25.40.20">
    <property type="entry name" value="Ankyrin repeat-containing domain"/>
    <property type="match status" value="1"/>
</dbReference>
<accession>A0A5P8P0M4</accession>
<protein>
    <submittedName>
        <fullName evidence="4">Ankyrin repeat domain-containing protein</fullName>
    </submittedName>
</protein>
<dbReference type="OrthoDB" id="5334130at2"/>
<dbReference type="Pfam" id="PF12796">
    <property type="entry name" value="Ank_2"/>
    <property type="match status" value="1"/>
</dbReference>
<evidence type="ECO:0000256" key="2">
    <source>
        <dbReference type="ARBA" id="ARBA00023043"/>
    </source>
</evidence>
<evidence type="ECO:0000256" key="1">
    <source>
        <dbReference type="ARBA" id="ARBA00022737"/>
    </source>
</evidence>
<sequence length="167" mass="18833">MNKWIELLKNNDYIGVKQYIKNGADINDENEIGESVLAVALRNHCDDDLIKILIQSGADVYDFDNEGVSIFDMAITYNNIDLVKYIIEKGIDVNKATRKSGFTPLMCAACYGRVEIVSILLEHGADKNAMDTKGFSALDFARKMNKKSVLDILGFDKELPQNRNYTR</sequence>
<gene>
    <name evidence="4" type="ORF">FJR48_05770</name>
</gene>
<proteinExistence type="predicted"/>
<dbReference type="PANTHER" id="PTHR24198">
    <property type="entry name" value="ANKYRIN REPEAT AND PROTEIN KINASE DOMAIN-CONTAINING PROTEIN"/>
    <property type="match status" value="1"/>
</dbReference>
<dbReference type="RefSeq" id="WP_152307205.1">
    <property type="nucleotide sequence ID" value="NZ_CP043617.1"/>
</dbReference>
<dbReference type="AlphaFoldDB" id="A0A5P8P0M4"/>
<keyword evidence="5" id="KW-1185">Reference proteome</keyword>
<dbReference type="PROSITE" id="PS50297">
    <property type="entry name" value="ANK_REP_REGION"/>
    <property type="match status" value="2"/>
</dbReference>
<feature type="repeat" description="ANK" evidence="3">
    <location>
        <begin position="66"/>
        <end position="98"/>
    </location>
</feature>
<feature type="repeat" description="ANK" evidence="3">
    <location>
        <begin position="100"/>
        <end position="132"/>
    </location>
</feature>
<keyword evidence="2 3" id="KW-0040">ANK repeat</keyword>
<dbReference type="SUPFAM" id="SSF48403">
    <property type="entry name" value="Ankyrin repeat"/>
    <property type="match status" value="1"/>
</dbReference>
<feature type="repeat" description="ANK" evidence="3">
    <location>
        <begin position="32"/>
        <end position="65"/>
    </location>
</feature>
<reference evidence="4 5" key="1">
    <citation type="submission" date="2019-09" db="EMBL/GenBank/DDBJ databases">
        <title>Sulfurimonas gotlandica sp. nov., a chemoautotrophic and psychrotolerant epsilonproteobacterium isolated from a pelagic redoxcline, and an emended description of the genus Sulfurimonas.</title>
        <authorList>
            <person name="Wang S."/>
            <person name="Jiang L."/>
            <person name="Shao S."/>
        </authorList>
    </citation>
    <scope>NUCLEOTIDE SEQUENCE [LARGE SCALE GENOMIC DNA]</scope>
    <source>
        <strain evidence="4 5">GYSZ_1</strain>
    </source>
</reference>